<accession>A0A9P4H810</accession>
<proteinExistence type="predicted"/>
<gene>
    <name evidence="1" type="ORF">EK21DRAFT_89797</name>
</gene>
<evidence type="ECO:0000313" key="1">
    <source>
        <dbReference type="EMBL" id="KAF2029380.1"/>
    </source>
</evidence>
<organism evidence="1 2">
    <name type="scientific">Setomelanomma holmii</name>
    <dbReference type="NCBI Taxonomy" id="210430"/>
    <lineage>
        <taxon>Eukaryota</taxon>
        <taxon>Fungi</taxon>
        <taxon>Dikarya</taxon>
        <taxon>Ascomycota</taxon>
        <taxon>Pezizomycotina</taxon>
        <taxon>Dothideomycetes</taxon>
        <taxon>Pleosporomycetidae</taxon>
        <taxon>Pleosporales</taxon>
        <taxon>Pleosporineae</taxon>
        <taxon>Phaeosphaeriaceae</taxon>
        <taxon>Setomelanomma</taxon>
    </lineage>
</organism>
<dbReference type="EMBL" id="ML978201">
    <property type="protein sequence ID" value="KAF2029380.1"/>
    <property type="molecule type" value="Genomic_DNA"/>
</dbReference>
<comment type="caution">
    <text evidence="1">The sequence shown here is derived from an EMBL/GenBank/DDBJ whole genome shotgun (WGS) entry which is preliminary data.</text>
</comment>
<dbReference type="OrthoDB" id="3801271at2759"/>
<dbReference type="AlphaFoldDB" id="A0A9P4H810"/>
<reference evidence="1" key="1">
    <citation type="journal article" date="2020" name="Stud. Mycol.">
        <title>101 Dothideomycetes genomes: a test case for predicting lifestyles and emergence of pathogens.</title>
        <authorList>
            <person name="Haridas S."/>
            <person name="Albert R."/>
            <person name="Binder M."/>
            <person name="Bloem J."/>
            <person name="Labutti K."/>
            <person name="Salamov A."/>
            <person name="Andreopoulos B."/>
            <person name="Baker S."/>
            <person name="Barry K."/>
            <person name="Bills G."/>
            <person name="Bluhm B."/>
            <person name="Cannon C."/>
            <person name="Castanera R."/>
            <person name="Culley D."/>
            <person name="Daum C."/>
            <person name="Ezra D."/>
            <person name="Gonzalez J."/>
            <person name="Henrissat B."/>
            <person name="Kuo A."/>
            <person name="Liang C."/>
            <person name="Lipzen A."/>
            <person name="Lutzoni F."/>
            <person name="Magnuson J."/>
            <person name="Mondo S."/>
            <person name="Nolan M."/>
            <person name="Ohm R."/>
            <person name="Pangilinan J."/>
            <person name="Park H.-J."/>
            <person name="Ramirez L."/>
            <person name="Alfaro M."/>
            <person name="Sun H."/>
            <person name="Tritt A."/>
            <person name="Yoshinaga Y."/>
            <person name="Zwiers L.-H."/>
            <person name="Turgeon B."/>
            <person name="Goodwin S."/>
            <person name="Spatafora J."/>
            <person name="Crous P."/>
            <person name="Grigoriev I."/>
        </authorList>
    </citation>
    <scope>NUCLEOTIDE SEQUENCE</scope>
    <source>
        <strain evidence="1">CBS 110217</strain>
    </source>
</reference>
<name>A0A9P4H810_9PLEO</name>
<evidence type="ECO:0000313" key="2">
    <source>
        <dbReference type="Proteomes" id="UP000799777"/>
    </source>
</evidence>
<sequence length="209" mass="23563">MAKNLPELQELVWSKNRLGSNKLGLKPFGSFRGLSKLRKLAVDLELITPTLDTPDDHPGDSAHLLEPQTYFPDSSELLNITDVDDYNLIFLCGHQSHAAQIVEQQAAGEFFSNFCRAPCLKDLELSLKMNFAKDEHISGFVGTKELKPLSIRAFLPMVIDALYSIGTEMRVWRHDGEFVGKLMYAPGFAAPMPHWGDVDKAFWMHKDWG</sequence>
<protein>
    <submittedName>
        <fullName evidence="1">Uncharacterized protein</fullName>
    </submittedName>
</protein>
<keyword evidence="2" id="KW-1185">Reference proteome</keyword>
<dbReference type="Proteomes" id="UP000799777">
    <property type="component" value="Unassembled WGS sequence"/>
</dbReference>